<dbReference type="EMBL" id="JBBWWQ010000017">
    <property type="protein sequence ID" value="KAK8923636.1"/>
    <property type="molecule type" value="Genomic_DNA"/>
</dbReference>
<dbReference type="Proteomes" id="UP001418222">
    <property type="component" value="Unassembled WGS sequence"/>
</dbReference>
<accession>A0AAP0B1P8</accession>
<name>A0AAP0B1P8_9ASPA</name>
<reference evidence="1 2" key="1">
    <citation type="journal article" date="2022" name="Nat. Plants">
        <title>Genomes of leafy and leafless Platanthera orchids illuminate the evolution of mycoheterotrophy.</title>
        <authorList>
            <person name="Li M.H."/>
            <person name="Liu K.W."/>
            <person name="Li Z."/>
            <person name="Lu H.C."/>
            <person name="Ye Q.L."/>
            <person name="Zhang D."/>
            <person name="Wang J.Y."/>
            <person name="Li Y.F."/>
            <person name="Zhong Z.M."/>
            <person name="Liu X."/>
            <person name="Yu X."/>
            <person name="Liu D.K."/>
            <person name="Tu X.D."/>
            <person name="Liu B."/>
            <person name="Hao Y."/>
            <person name="Liao X.Y."/>
            <person name="Jiang Y.T."/>
            <person name="Sun W.H."/>
            <person name="Chen J."/>
            <person name="Chen Y.Q."/>
            <person name="Ai Y."/>
            <person name="Zhai J.W."/>
            <person name="Wu S.S."/>
            <person name="Zhou Z."/>
            <person name="Hsiao Y.Y."/>
            <person name="Wu W.L."/>
            <person name="Chen Y.Y."/>
            <person name="Lin Y.F."/>
            <person name="Hsu J.L."/>
            <person name="Li C.Y."/>
            <person name="Wang Z.W."/>
            <person name="Zhao X."/>
            <person name="Zhong W.Y."/>
            <person name="Ma X.K."/>
            <person name="Ma L."/>
            <person name="Huang J."/>
            <person name="Chen G.Z."/>
            <person name="Huang M.Z."/>
            <person name="Huang L."/>
            <person name="Peng D.H."/>
            <person name="Luo Y.B."/>
            <person name="Zou S.Q."/>
            <person name="Chen S.P."/>
            <person name="Lan S."/>
            <person name="Tsai W.C."/>
            <person name="Van de Peer Y."/>
            <person name="Liu Z.J."/>
        </authorList>
    </citation>
    <scope>NUCLEOTIDE SEQUENCE [LARGE SCALE GENOMIC DNA]</scope>
    <source>
        <strain evidence="1">Lor287</strain>
    </source>
</reference>
<evidence type="ECO:0000313" key="2">
    <source>
        <dbReference type="Proteomes" id="UP001418222"/>
    </source>
</evidence>
<comment type="caution">
    <text evidence="1">The sequence shown here is derived from an EMBL/GenBank/DDBJ whole genome shotgun (WGS) entry which is preliminary data.</text>
</comment>
<evidence type="ECO:0000313" key="1">
    <source>
        <dbReference type="EMBL" id="KAK8923636.1"/>
    </source>
</evidence>
<proteinExistence type="predicted"/>
<organism evidence="1 2">
    <name type="scientific">Platanthera zijinensis</name>
    <dbReference type="NCBI Taxonomy" id="2320716"/>
    <lineage>
        <taxon>Eukaryota</taxon>
        <taxon>Viridiplantae</taxon>
        <taxon>Streptophyta</taxon>
        <taxon>Embryophyta</taxon>
        <taxon>Tracheophyta</taxon>
        <taxon>Spermatophyta</taxon>
        <taxon>Magnoliopsida</taxon>
        <taxon>Liliopsida</taxon>
        <taxon>Asparagales</taxon>
        <taxon>Orchidaceae</taxon>
        <taxon>Orchidoideae</taxon>
        <taxon>Orchideae</taxon>
        <taxon>Orchidinae</taxon>
        <taxon>Platanthera</taxon>
    </lineage>
</organism>
<sequence>MPVVGTNIHIALIDDSMKTHVPQSSKVIFLNFYGEHKKGELVLDIVVRICLTSLISYPREKEHMRDHLEVFELHFLCI</sequence>
<dbReference type="AlphaFoldDB" id="A0AAP0B1P8"/>
<gene>
    <name evidence="1" type="ORF">KSP39_PZI019221</name>
</gene>
<keyword evidence="2" id="KW-1185">Reference proteome</keyword>
<protein>
    <submittedName>
        <fullName evidence="1">Uncharacterized protein</fullName>
    </submittedName>
</protein>